<keyword evidence="4" id="KW-1185">Reference proteome</keyword>
<evidence type="ECO:0000313" key="3">
    <source>
        <dbReference type="EMBL" id="QTA90668.1"/>
    </source>
</evidence>
<dbReference type="RefSeq" id="WP_207678764.1">
    <property type="nucleotide sequence ID" value="NZ_CP061800.1"/>
</dbReference>
<feature type="chain" id="PRO_5037316964" description="Periplasmic heavy metal sensor" evidence="2">
    <location>
        <begin position="23"/>
        <end position="177"/>
    </location>
</feature>
<proteinExistence type="predicted"/>
<keyword evidence="2" id="KW-0732">Signal</keyword>
<evidence type="ECO:0000256" key="2">
    <source>
        <dbReference type="SAM" id="SignalP"/>
    </source>
</evidence>
<reference evidence="3" key="1">
    <citation type="journal article" date="2021" name="Microb. Physiol.">
        <title>Proteogenomic Insights into the Physiology of Marine, Sulfate-Reducing, Filamentous Desulfonema limicola and Desulfonema magnum.</title>
        <authorList>
            <person name="Schnaars V."/>
            <person name="Wohlbrand L."/>
            <person name="Scheve S."/>
            <person name="Hinrichs C."/>
            <person name="Reinhardt R."/>
            <person name="Rabus R."/>
        </authorList>
    </citation>
    <scope>NUCLEOTIDE SEQUENCE</scope>
    <source>
        <strain evidence="3">4be13</strain>
    </source>
</reference>
<name>A0A975BS95_9BACT</name>
<evidence type="ECO:0000313" key="4">
    <source>
        <dbReference type="Proteomes" id="UP000663722"/>
    </source>
</evidence>
<evidence type="ECO:0000256" key="1">
    <source>
        <dbReference type="SAM" id="MobiDB-lite"/>
    </source>
</evidence>
<feature type="signal peptide" evidence="2">
    <location>
        <begin position="1"/>
        <end position="22"/>
    </location>
</feature>
<dbReference type="EMBL" id="CP061800">
    <property type="protein sequence ID" value="QTA90668.1"/>
    <property type="molecule type" value="Genomic_DNA"/>
</dbReference>
<dbReference type="KEGG" id="dmm:dnm_067300"/>
<feature type="region of interest" description="Disordered" evidence="1">
    <location>
        <begin position="153"/>
        <end position="177"/>
    </location>
</feature>
<dbReference type="Gene3D" id="1.20.120.1490">
    <property type="match status" value="1"/>
</dbReference>
<organism evidence="3 4">
    <name type="scientific">Desulfonema magnum</name>
    <dbReference type="NCBI Taxonomy" id="45655"/>
    <lineage>
        <taxon>Bacteria</taxon>
        <taxon>Pseudomonadati</taxon>
        <taxon>Thermodesulfobacteriota</taxon>
        <taxon>Desulfobacteria</taxon>
        <taxon>Desulfobacterales</taxon>
        <taxon>Desulfococcaceae</taxon>
        <taxon>Desulfonema</taxon>
    </lineage>
</organism>
<gene>
    <name evidence="3" type="ORF">dnm_067300</name>
</gene>
<dbReference type="Proteomes" id="UP000663722">
    <property type="component" value="Chromosome"/>
</dbReference>
<dbReference type="AlphaFoldDB" id="A0A975BS95"/>
<accession>A0A975BS95</accession>
<evidence type="ECO:0008006" key="5">
    <source>
        <dbReference type="Google" id="ProtNLM"/>
    </source>
</evidence>
<protein>
    <recommendedName>
        <fullName evidence="5">Periplasmic heavy metal sensor</fullName>
    </recommendedName>
</protein>
<sequence>MKKIVCFILICFFTVGISLAQASDYMMRSGSAMGGLTIPGGKWWRMPKMAKELALSSVEQARLDKLFMENRRKMIDLKSTVSKEKLELEEILDKKNINESGCMSRFLKLQDANKNLAAERFKYLLEVRKLLGIDRYQKLTAMFQERRMNRMKRIQERKKKPMKSDKKEKAHKKEKAE</sequence>